<evidence type="ECO:0000256" key="2">
    <source>
        <dbReference type="SAM" id="Phobius"/>
    </source>
</evidence>
<dbReference type="PRINTS" id="PR01438">
    <property type="entry name" value="UNVRSLSTRESS"/>
</dbReference>
<sequence length="167" mass="19082">MNRKINKILACVDFSDYTMMVLDYAVALASASDMQIVVLNVINQRDINGIRMAVGYFPTQGPVMLSVEDCVEDWKKDRHTQLRQLVKEHFFDDKSKMHLMVDTGIPYERILKTAENENIDLIVIANKGRGNLSRVLFGSAAEKVFRHAKVPVVCVRDPEKFKQGRRP</sequence>
<dbReference type="InterPro" id="IPR006016">
    <property type="entry name" value="UspA"/>
</dbReference>
<dbReference type="OrthoDB" id="5431433at2"/>
<evidence type="ECO:0000259" key="3">
    <source>
        <dbReference type="Pfam" id="PF00582"/>
    </source>
</evidence>
<proteinExistence type="inferred from homology"/>
<evidence type="ECO:0000313" key="4">
    <source>
        <dbReference type="EMBL" id="EMS80688.1"/>
    </source>
</evidence>
<name>S0G011_9BACT</name>
<feature type="transmembrane region" description="Helical" evidence="2">
    <location>
        <begin position="24"/>
        <end position="42"/>
    </location>
</feature>
<keyword evidence="2" id="KW-1133">Transmembrane helix</keyword>
<evidence type="ECO:0000256" key="1">
    <source>
        <dbReference type="ARBA" id="ARBA00008791"/>
    </source>
</evidence>
<dbReference type="CDD" id="cd00293">
    <property type="entry name" value="USP-like"/>
    <property type="match status" value="1"/>
</dbReference>
<organism evidence="4 5">
    <name type="scientific">Desulfotignum phosphitoxidans DSM 13687</name>
    <dbReference type="NCBI Taxonomy" id="1286635"/>
    <lineage>
        <taxon>Bacteria</taxon>
        <taxon>Pseudomonadati</taxon>
        <taxon>Thermodesulfobacteriota</taxon>
        <taxon>Desulfobacteria</taxon>
        <taxon>Desulfobacterales</taxon>
        <taxon>Desulfobacteraceae</taxon>
        <taxon>Desulfotignum</taxon>
    </lineage>
</organism>
<dbReference type="Pfam" id="PF00582">
    <property type="entry name" value="Usp"/>
    <property type="match status" value="1"/>
</dbReference>
<keyword evidence="2" id="KW-0472">Membrane</keyword>
<dbReference type="InterPro" id="IPR006015">
    <property type="entry name" value="Universal_stress_UspA"/>
</dbReference>
<comment type="caution">
    <text evidence="4">The sequence shown here is derived from an EMBL/GenBank/DDBJ whole genome shotgun (WGS) entry which is preliminary data.</text>
</comment>
<dbReference type="Proteomes" id="UP000014216">
    <property type="component" value="Unassembled WGS sequence"/>
</dbReference>
<feature type="domain" description="UspA" evidence="3">
    <location>
        <begin position="6"/>
        <end position="156"/>
    </location>
</feature>
<dbReference type="RefSeq" id="WP_006964955.1">
    <property type="nucleotide sequence ID" value="NZ_APJX01000002.1"/>
</dbReference>
<keyword evidence="2" id="KW-0812">Transmembrane</keyword>
<dbReference type="AlphaFoldDB" id="S0G011"/>
<comment type="similarity">
    <text evidence="1">Belongs to the universal stress protein A family.</text>
</comment>
<reference evidence="4 5" key="1">
    <citation type="journal article" date="2013" name="Genome Announc.">
        <title>Draft Genome Sequence of Desulfotignum phosphitoxidans DSM 13687 Strain FiPS-3.</title>
        <authorList>
            <person name="Poehlein A."/>
            <person name="Daniel R."/>
            <person name="Simeonova D.D."/>
        </authorList>
    </citation>
    <scope>NUCLEOTIDE SEQUENCE [LARGE SCALE GENOMIC DNA]</scope>
    <source>
        <strain evidence="4 5">DSM 13687</strain>
    </source>
</reference>
<dbReference type="SUPFAM" id="SSF52402">
    <property type="entry name" value="Adenine nucleotide alpha hydrolases-like"/>
    <property type="match status" value="1"/>
</dbReference>
<dbReference type="PANTHER" id="PTHR46268:SF6">
    <property type="entry name" value="UNIVERSAL STRESS PROTEIN UP12"/>
    <property type="match status" value="1"/>
</dbReference>
<dbReference type="Gene3D" id="3.40.50.620">
    <property type="entry name" value="HUPs"/>
    <property type="match status" value="1"/>
</dbReference>
<protein>
    <submittedName>
        <fullName evidence="4">Universal stress protein UspA</fullName>
    </submittedName>
</protein>
<dbReference type="EMBL" id="APJX01000002">
    <property type="protein sequence ID" value="EMS80688.1"/>
    <property type="molecule type" value="Genomic_DNA"/>
</dbReference>
<evidence type="ECO:0000313" key="5">
    <source>
        <dbReference type="Proteomes" id="UP000014216"/>
    </source>
</evidence>
<gene>
    <name evidence="4" type="primary">uspA3</name>
    <name evidence="4" type="ORF">Dpo_2c03840</name>
</gene>
<keyword evidence="5" id="KW-1185">Reference proteome</keyword>
<accession>S0G011</accession>
<dbReference type="InterPro" id="IPR014729">
    <property type="entry name" value="Rossmann-like_a/b/a_fold"/>
</dbReference>
<dbReference type="PANTHER" id="PTHR46268">
    <property type="entry name" value="STRESS RESPONSE PROTEIN NHAX"/>
    <property type="match status" value="1"/>
</dbReference>